<gene>
    <name evidence="1" type="ORF">FNA46_07905</name>
</gene>
<evidence type="ECO:0000313" key="1">
    <source>
        <dbReference type="EMBL" id="TRL39850.1"/>
    </source>
</evidence>
<dbReference type="Proteomes" id="UP000316801">
    <property type="component" value="Unassembled WGS sequence"/>
</dbReference>
<comment type="caution">
    <text evidence="1">The sequence shown here is derived from an EMBL/GenBank/DDBJ whole genome shotgun (WGS) entry which is preliminary data.</text>
</comment>
<dbReference type="AlphaFoldDB" id="A0A549TD45"/>
<organism evidence="1 2">
    <name type="scientific">Rhizobium straminoryzae</name>
    <dbReference type="NCBI Taxonomy" id="1387186"/>
    <lineage>
        <taxon>Bacteria</taxon>
        <taxon>Pseudomonadati</taxon>
        <taxon>Pseudomonadota</taxon>
        <taxon>Alphaproteobacteria</taxon>
        <taxon>Hyphomicrobiales</taxon>
        <taxon>Rhizobiaceae</taxon>
        <taxon>Rhizobium/Agrobacterium group</taxon>
        <taxon>Rhizobium</taxon>
    </lineage>
</organism>
<protein>
    <submittedName>
        <fullName evidence="1">Uncharacterized protein</fullName>
    </submittedName>
</protein>
<sequence length="155" mass="16883">MKMAINLLLGLLCWAMLVFFLPHRTGADGALQRCADAGEQLDGRGHLCRACRRVWFAGGGSVMAGAADDILIAYGGRGPLEPAANTAFHQTLLDDLTAEIGRRGWPGARFAGYRRAGGHVLIEIEPADDGTLSLEGLRAFHDEQRQRREEERQVA</sequence>
<evidence type="ECO:0000313" key="2">
    <source>
        <dbReference type="Proteomes" id="UP000316801"/>
    </source>
</evidence>
<accession>A0A549TD45</accession>
<dbReference type="RefSeq" id="WP_143124657.1">
    <property type="nucleotide sequence ID" value="NZ_VJMG01000017.1"/>
</dbReference>
<dbReference type="EMBL" id="VJMG01000017">
    <property type="protein sequence ID" value="TRL39850.1"/>
    <property type="molecule type" value="Genomic_DNA"/>
</dbReference>
<keyword evidence="2" id="KW-1185">Reference proteome</keyword>
<proteinExistence type="predicted"/>
<name>A0A549TD45_9HYPH</name>
<reference evidence="1 2" key="1">
    <citation type="submission" date="2019-07" db="EMBL/GenBank/DDBJ databases">
        <title>Ln-dependent methylotrophs.</title>
        <authorList>
            <person name="Tani A."/>
        </authorList>
    </citation>
    <scope>NUCLEOTIDE SEQUENCE [LARGE SCALE GENOMIC DNA]</scope>
    <source>
        <strain evidence="1 2">SM12</strain>
    </source>
</reference>